<evidence type="ECO:0000313" key="3">
    <source>
        <dbReference type="Proteomes" id="UP001341840"/>
    </source>
</evidence>
<feature type="region of interest" description="Disordered" evidence="1">
    <location>
        <begin position="57"/>
        <end position="92"/>
    </location>
</feature>
<feature type="compositionally biased region" description="Polar residues" evidence="1">
    <location>
        <begin position="60"/>
        <end position="78"/>
    </location>
</feature>
<dbReference type="EMBL" id="JASCZI010181310">
    <property type="protein sequence ID" value="MED6181608.1"/>
    <property type="molecule type" value="Genomic_DNA"/>
</dbReference>
<keyword evidence="3" id="KW-1185">Reference proteome</keyword>
<feature type="compositionally biased region" description="Basic and acidic residues" evidence="1">
    <location>
        <begin position="79"/>
        <end position="92"/>
    </location>
</feature>
<evidence type="ECO:0000256" key="1">
    <source>
        <dbReference type="SAM" id="MobiDB-lite"/>
    </source>
</evidence>
<dbReference type="Proteomes" id="UP001341840">
    <property type="component" value="Unassembled WGS sequence"/>
</dbReference>
<sequence>MEISNLNADVHLHALKSGLRRGKFQETIAVNNPKTLAEFREKEQGQMETEELRQARNVEKSNNIKVNNKPNRPIPSNNREAKKNAGAYKDQKNADRSKYCTFHKKYGHNTDDCVIANDLLERLAREGHLDLYVSGHISKNDK</sequence>
<evidence type="ECO:0000313" key="2">
    <source>
        <dbReference type="EMBL" id="MED6181608.1"/>
    </source>
</evidence>
<reference evidence="2 3" key="1">
    <citation type="journal article" date="2023" name="Plants (Basel)">
        <title>Bridging the Gap: Combining Genomics and Transcriptomics Approaches to Understand Stylosanthes scabra, an Orphan Legume from the Brazilian Caatinga.</title>
        <authorList>
            <person name="Ferreira-Neto J.R.C."/>
            <person name="da Silva M.D."/>
            <person name="Binneck E."/>
            <person name="de Melo N.F."/>
            <person name="da Silva R.H."/>
            <person name="de Melo A.L.T.M."/>
            <person name="Pandolfi V."/>
            <person name="Bustamante F.O."/>
            <person name="Brasileiro-Vidal A.C."/>
            <person name="Benko-Iseppon A.M."/>
        </authorList>
    </citation>
    <scope>NUCLEOTIDE SEQUENCE [LARGE SCALE GENOMIC DNA]</scope>
    <source>
        <tissue evidence="2">Leaves</tissue>
    </source>
</reference>
<protein>
    <submittedName>
        <fullName evidence="2">Uncharacterized protein</fullName>
    </submittedName>
</protein>
<name>A0ABU6WC98_9FABA</name>
<organism evidence="2 3">
    <name type="scientific">Stylosanthes scabra</name>
    <dbReference type="NCBI Taxonomy" id="79078"/>
    <lineage>
        <taxon>Eukaryota</taxon>
        <taxon>Viridiplantae</taxon>
        <taxon>Streptophyta</taxon>
        <taxon>Embryophyta</taxon>
        <taxon>Tracheophyta</taxon>
        <taxon>Spermatophyta</taxon>
        <taxon>Magnoliopsida</taxon>
        <taxon>eudicotyledons</taxon>
        <taxon>Gunneridae</taxon>
        <taxon>Pentapetalae</taxon>
        <taxon>rosids</taxon>
        <taxon>fabids</taxon>
        <taxon>Fabales</taxon>
        <taxon>Fabaceae</taxon>
        <taxon>Papilionoideae</taxon>
        <taxon>50 kb inversion clade</taxon>
        <taxon>dalbergioids sensu lato</taxon>
        <taxon>Dalbergieae</taxon>
        <taxon>Pterocarpus clade</taxon>
        <taxon>Stylosanthes</taxon>
    </lineage>
</organism>
<gene>
    <name evidence="2" type="ORF">PIB30_020872</name>
</gene>
<comment type="caution">
    <text evidence="2">The sequence shown here is derived from an EMBL/GenBank/DDBJ whole genome shotgun (WGS) entry which is preliminary data.</text>
</comment>
<accession>A0ABU6WC98</accession>
<proteinExistence type="predicted"/>